<accession>A0A6C0KFU5</accession>
<feature type="transmembrane region" description="Helical" evidence="1">
    <location>
        <begin position="98"/>
        <end position="121"/>
    </location>
</feature>
<organism evidence="2">
    <name type="scientific">viral metagenome</name>
    <dbReference type="NCBI Taxonomy" id="1070528"/>
    <lineage>
        <taxon>unclassified sequences</taxon>
        <taxon>metagenomes</taxon>
        <taxon>organismal metagenomes</taxon>
    </lineage>
</organism>
<keyword evidence="1" id="KW-1133">Transmembrane helix</keyword>
<keyword evidence="1" id="KW-0472">Membrane</keyword>
<name>A0A6C0KFU5_9ZZZZ</name>
<dbReference type="EMBL" id="MN740852">
    <property type="protein sequence ID" value="QHU15198.1"/>
    <property type="molecule type" value="Genomic_DNA"/>
</dbReference>
<protein>
    <submittedName>
        <fullName evidence="2">Uncharacterized protein</fullName>
    </submittedName>
</protein>
<evidence type="ECO:0000313" key="2">
    <source>
        <dbReference type="EMBL" id="QHU15198.1"/>
    </source>
</evidence>
<sequence>MKDCCNVIRDNLGFCCAQVKAKWKDDLLIGTEHTRKIIPDCRTPQMDNANGLTKEEKVEIVLNDPKFGMFSLMKYHLKRGYTNDILKKKNTFYCSHTFSLLAFLPIIVFIIQWSIYIALIANEVREYDKGFCPNDSTWEKKVIMFAVSMLYFVRSFFLWDNLTDRTRLNRMVPAVDVWIMLDTFQEFGFNLIVYLANIWIIFSNDEVQEMILNALAMEFLMDLDNEFEKMYLEYLPEVGEDIYDNVFITPAQNKEKLEKRKKNCWFNCARCTFYLPFKCLVLSLLIFPSFCIFMAIYGPLCK</sequence>
<proteinExistence type="predicted"/>
<feature type="transmembrane region" description="Helical" evidence="1">
    <location>
        <begin position="279"/>
        <end position="300"/>
    </location>
</feature>
<keyword evidence="1" id="KW-0812">Transmembrane</keyword>
<evidence type="ECO:0000256" key="1">
    <source>
        <dbReference type="SAM" id="Phobius"/>
    </source>
</evidence>
<reference evidence="2" key="1">
    <citation type="journal article" date="2020" name="Nature">
        <title>Giant virus diversity and host interactions through global metagenomics.</title>
        <authorList>
            <person name="Schulz F."/>
            <person name="Roux S."/>
            <person name="Paez-Espino D."/>
            <person name="Jungbluth S."/>
            <person name="Walsh D.A."/>
            <person name="Denef V.J."/>
            <person name="McMahon K.D."/>
            <person name="Konstantinidis K.T."/>
            <person name="Eloe-Fadrosh E.A."/>
            <person name="Kyrpides N.C."/>
            <person name="Woyke T."/>
        </authorList>
    </citation>
    <scope>NUCLEOTIDE SEQUENCE</scope>
    <source>
        <strain evidence="2">GVMAG-S-1102244-55</strain>
    </source>
</reference>
<feature type="transmembrane region" description="Helical" evidence="1">
    <location>
        <begin position="142"/>
        <end position="159"/>
    </location>
</feature>
<dbReference type="AlphaFoldDB" id="A0A6C0KFU5"/>